<evidence type="ECO:0000313" key="6">
    <source>
        <dbReference type="Proteomes" id="UP000603453"/>
    </source>
</evidence>
<feature type="compositionally biased region" description="Polar residues" evidence="4">
    <location>
        <begin position="88"/>
        <end position="97"/>
    </location>
</feature>
<feature type="region of interest" description="Disordered" evidence="4">
    <location>
        <begin position="84"/>
        <end position="112"/>
    </location>
</feature>
<feature type="repeat" description="WD" evidence="3">
    <location>
        <begin position="518"/>
        <end position="559"/>
    </location>
</feature>
<reference evidence="5" key="1">
    <citation type="submission" date="2020-12" db="EMBL/GenBank/DDBJ databases">
        <title>Metabolic potential, ecology and presence of endohyphal bacteria is reflected in genomic diversity of Mucoromycotina.</title>
        <authorList>
            <person name="Muszewska A."/>
            <person name="Okrasinska A."/>
            <person name="Steczkiewicz K."/>
            <person name="Drgas O."/>
            <person name="Orlowska M."/>
            <person name="Perlinska-Lenart U."/>
            <person name="Aleksandrzak-Piekarczyk T."/>
            <person name="Szatraj K."/>
            <person name="Zielenkiewicz U."/>
            <person name="Pilsyk S."/>
            <person name="Malc E."/>
            <person name="Mieczkowski P."/>
            <person name="Kruszewska J.S."/>
            <person name="Biernat P."/>
            <person name="Pawlowska J."/>
        </authorList>
    </citation>
    <scope>NUCLEOTIDE SEQUENCE</scope>
    <source>
        <strain evidence="5">WA0000017839</strain>
    </source>
</reference>
<dbReference type="PANTHER" id="PTHR14107">
    <property type="entry name" value="WD REPEAT PROTEIN"/>
    <property type="match status" value="1"/>
</dbReference>
<keyword evidence="6" id="KW-1185">Reference proteome</keyword>
<feature type="compositionally biased region" description="Low complexity" evidence="4">
    <location>
        <begin position="196"/>
        <end position="212"/>
    </location>
</feature>
<dbReference type="EMBL" id="JAEPRD010000043">
    <property type="protein sequence ID" value="KAG2204564.1"/>
    <property type="molecule type" value="Genomic_DNA"/>
</dbReference>
<dbReference type="Pfam" id="PF00400">
    <property type="entry name" value="WD40"/>
    <property type="match status" value="3"/>
</dbReference>
<evidence type="ECO:0000256" key="1">
    <source>
        <dbReference type="ARBA" id="ARBA00022574"/>
    </source>
</evidence>
<dbReference type="PROSITE" id="PS50294">
    <property type="entry name" value="WD_REPEATS_REGION"/>
    <property type="match status" value="1"/>
</dbReference>
<dbReference type="InterPro" id="IPR001680">
    <property type="entry name" value="WD40_rpt"/>
</dbReference>
<comment type="caution">
    <text evidence="5">The sequence shown here is derived from an EMBL/GenBank/DDBJ whole genome shotgun (WGS) entry which is preliminary data.</text>
</comment>
<dbReference type="InterPro" id="IPR051362">
    <property type="entry name" value="WD_repeat_creC_regulators"/>
</dbReference>
<dbReference type="GO" id="GO:0051286">
    <property type="term" value="C:cell tip"/>
    <property type="evidence" value="ECO:0007669"/>
    <property type="project" value="TreeGrafter"/>
</dbReference>
<accession>A0A8H7V7Z8</accession>
<evidence type="ECO:0000256" key="3">
    <source>
        <dbReference type="PROSITE-ProRule" id="PRU00221"/>
    </source>
</evidence>
<dbReference type="PANTHER" id="PTHR14107:SF16">
    <property type="entry name" value="AT02583P"/>
    <property type="match status" value="1"/>
</dbReference>
<dbReference type="OrthoDB" id="3367at2759"/>
<dbReference type="Gene3D" id="2.130.10.10">
    <property type="entry name" value="YVTN repeat-like/Quinoprotein amine dehydrogenase"/>
    <property type="match status" value="1"/>
</dbReference>
<dbReference type="InterPro" id="IPR036322">
    <property type="entry name" value="WD40_repeat_dom_sf"/>
</dbReference>
<dbReference type="AlphaFoldDB" id="A0A8H7V7Z8"/>
<dbReference type="InterPro" id="IPR015943">
    <property type="entry name" value="WD40/YVTN_repeat-like_dom_sf"/>
</dbReference>
<dbReference type="GO" id="GO:0032153">
    <property type="term" value="C:cell division site"/>
    <property type="evidence" value="ECO:0007669"/>
    <property type="project" value="TreeGrafter"/>
</dbReference>
<dbReference type="SUPFAM" id="SSF50978">
    <property type="entry name" value="WD40 repeat-like"/>
    <property type="match status" value="1"/>
</dbReference>
<dbReference type="Proteomes" id="UP000603453">
    <property type="component" value="Unassembled WGS sequence"/>
</dbReference>
<keyword evidence="1 3" id="KW-0853">WD repeat</keyword>
<evidence type="ECO:0000256" key="4">
    <source>
        <dbReference type="SAM" id="MobiDB-lite"/>
    </source>
</evidence>
<proteinExistence type="predicted"/>
<feature type="region of interest" description="Disordered" evidence="4">
    <location>
        <begin position="175"/>
        <end position="214"/>
    </location>
</feature>
<dbReference type="GO" id="GO:0045013">
    <property type="term" value="P:carbon catabolite repression of transcription"/>
    <property type="evidence" value="ECO:0007669"/>
    <property type="project" value="TreeGrafter"/>
</dbReference>
<evidence type="ECO:0000313" key="5">
    <source>
        <dbReference type="EMBL" id="KAG2204564.1"/>
    </source>
</evidence>
<dbReference type="GO" id="GO:0005634">
    <property type="term" value="C:nucleus"/>
    <property type="evidence" value="ECO:0007669"/>
    <property type="project" value="TreeGrafter"/>
</dbReference>
<protein>
    <submittedName>
        <fullName evidence="5">Uncharacterized protein</fullName>
    </submittedName>
</protein>
<feature type="compositionally biased region" description="Polar residues" evidence="4">
    <location>
        <begin position="175"/>
        <end position="195"/>
    </location>
</feature>
<gene>
    <name evidence="5" type="ORF">INT47_012623</name>
</gene>
<name>A0A8H7V7Z8_9FUNG</name>
<sequence length="747" mass="82277">MDGYFQSTLAANSLQQNISRANTNNAIAQVAKVIPHFPTTNKDFSCTELHTPDGIYPLLHETFYETIAPQFTTGTRTSVVNAKEDTYNGKNQKNDINGHSIDSSDDDGSSAGGSIGGFAGGFGSALFSMTPVTKSAALPIPNAASKKQLRTPLTTSLSTSSVGVTSTSGLHIVTSPQKSMTATASGNNTSPYLPNSPSFPSIATPTTPTTSSHNLTQQQFASGSYMMSSSQDFGMTTMNTTNKDDCLLSSSYTGNSSSVGSLSSLFGRSNSNVGGKSTPQLSSSSRNNHILSASISSSKPKNHLSKTNSTFVLRFLIHENLQKLLSTKASDDQFLFFNIGSSFIWVDAKSKPKEPLSRIVFSKSYPLCHDINEATRSDDHLDIIIGFSTGDIIWYDPFSCKYVRLNKGGCMISSAVTMIKWIPGSEDLFIAIFKNGAVVIMDKERDDQTFVIPECDSPFNAFRPHKSTKYNPVSFWKVSKFGLTDIAFSPDNMHLAITGVDGQLRIIDYRNERLNDIYASYFGKLTCVDWSPDGRYILTGGEDDLVTLWSFHERKMVARCEGHKSWVTGVAFDRWRCDEQTYRFGSVGEDCNLILWDFSFSALQKPKHPRGIVVSPPPVQWPAAQTQPTNIERKKSLKNHRLFRGFSSTDTNTVNNNVGTGSFGRFRKRSSKSNNIFGSSDHDFPEEQQEHLHLPVLHPPMKKNQAAILQPTTVSTIHADPCISLLFRESTLVTTDRRGRIRTWGRP</sequence>
<keyword evidence="2" id="KW-0677">Repeat</keyword>
<dbReference type="SMART" id="SM00320">
    <property type="entry name" value="WD40"/>
    <property type="match status" value="3"/>
</dbReference>
<evidence type="ECO:0000256" key="2">
    <source>
        <dbReference type="ARBA" id="ARBA00022737"/>
    </source>
</evidence>
<dbReference type="PROSITE" id="PS50082">
    <property type="entry name" value="WD_REPEATS_2"/>
    <property type="match status" value="1"/>
</dbReference>
<organism evidence="5 6">
    <name type="scientific">Mucor saturninus</name>
    <dbReference type="NCBI Taxonomy" id="64648"/>
    <lineage>
        <taxon>Eukaryota</taxon>
        <taxon>Fungi</taxon>
        <taxon>Fungi incertae sedis</taxon>
        <taxon>Mucoromycota</taxon>
        <taxon>Mucoromycotina</taxon>
        <taxon>Mucoromycetes</taxon>
        <taxon>Mucorales</taxon>
        <taxon>Mucorineae</taxon>
        <taxon>Mucoraceae</taxon>
        <taxon>Mucor</taxon>
    </lineage>
</organism>